<protein>
    <submittedName>
        <fullName evidence="1">Uncharacterized protein</fullName>
    </submittedName>
</protein>
<evidence type="ECO:0000313" key="2">
    <source>
        <dbReference type="Proteomes" id="UP000078263"/>
    </source>
</evidence>
<dbReference type="AlphaFoldDB" id="A0A192D754"/>
<dbReference type="EMBL" id="CP016033">
    <property type="protein sequence ID" value="ANK13604.1"/>
    <property type="molecule type" value="Genomic_DNA"/>
</dbReference>
<keyword evidence="2" id="KW-1185">Reference proteome</keyword>
<gene>
    <name evidence="1" type="ORF">A9D12_12370</name>
</gene>
<dbReference type="Proteomes" id="UP000078263">
    <property type="component" value="Chromosome"/>
</dbReference>
<sequence>MLTAQTAQAQQAACIDARDVSDAVIYAMPIAYDAARTACANRLSQDGFIARRGESFIANYRSGQEKAWPGAYRFLKTYMATSDGPAGSEGGDAMAALSGLPPEALRPFVDALAGQMIAGEIKGESCGRIERGLELVSPLPAENVGGLAAFIFELADVKAPSVCPAAASATKR</sequence>
<name>A0A192D754_9SPHN</name>
<accession>A0A192D754</accession>
<dbReference type="STRING" id="1112.A9D12_12370"/>
<dbReference type="KEGG" id="pns:A9D12_12370"/>
<evidence type="ECO:0000313" key="1">
    <source>
        <dbReference type="EMBL" id="ANK13604.1"/>
    </source>
</evidence>
<reference evidence="1 2" key="1">
    <citation type="submission" date="2016-05" db="EMBL/GenBank/DDBJ databases">
        <title>Compelete Genome Sequence of Bacteriochlorophyll-Synthesizing Bacterium Porphyrobacter neustonensis DSM 9434.</title>
        <authorList>
            <person name="Shi X.-L."/>
            <person name="Wu Y.-H."/>
            <person name="Cheng H."/>
            <person name="Xu L."/>
            <person name="Zhang X.-Q."/>
            <person name="Wang C.-S."/>
            <person name="Xu X.-W."/>
        </authorList>
    </citation>
    <scope>NUCLEOTIDE SEQUENCE [LARGE SCALE GENOMIC DNA]</scope>
    <source>
        <strain evidence="1 2">DSM 9434</strain>
    </source>
</reference>
<proteinExistence type="predicted"/>
<organism evidence="1 2">
    <name type="scientific">Erythrobacter neustonensis</name>
    <dbReference type="NCBI Taxonomy" id="1112"/>
    <lineage>
        <taxon>Bacteria</taxon>
        <taxon>Pseudomonadati</taxon>
        <taxon>Pseudomonadota</taxon>
        <taxon>Alphaproteobacteria</taxon>
        <taxon>Sphingomonadales</taxon>
        <taxon>Erythrobacteraceae</taxon>
        <taxon>Erythrobacter/Porphyrobacter group</taxon>
        <taxon>Erythrobacter</taxon>
    </lineage>
</organism>